<accession>A0A0E9TQ18</accession>
<reference evidence="1" key="2">
    <citation type="journal article" date="2015" name="Fish Shellfish Immunol.">
        <title>Early steps in the European eel (Anguilla anguilla)-Vibrio vulnificus interaction in the gills: Role of the RtxA13 toxin.</title>
        <authorList>
            <person name="Callol A."/>
            <person name="Pajuelo D."/>
            <person name="Ebbesson L."/>
            <person name="Teles M."/>
            <person name="MacKenzie S."/>
            <person name="Amaro C."/>
        </authorList>
    </citation>
    <scope>NUCLEOTIDE SEQUENCE</scope>
</reference>
<proteinExistence type="predicted"/>
<protein>
    <submittedName>
        <fullName evidence="1">Uncharacterized protein</fullName>
    </submittedName>
</protein>
<dbReference type="AlphaFoldDB" id="A0A0E9TQ18"/>
<reference evidence="1" key="1">
    <citation type="submission" date="2014-11" db="EMBL/GenBank/DDBJ databases">
        <authorList>
            <person name="Amaro Gonzalez C."/>
        </authorList>
    </citation>
    <scope>NUCLEOTIDE SEQUENCE</scope>
</reference>
<organism evidence="1">
    <name type="scientific">Anguilla anguilla</name>
    <name type="common">European freshwater eel</name>
    <name type="synonym">Muraena anguilla</name>
    <dbReference type="NCBI Taxonomy" id="7936"/>
    <lineage>
        <taxon>Eukaryota</taxon>
        <taxon>Metazoa</taxon>
        <taxon>Chordata</taxon>
        <taxon>Craniata</taxon>
        <taxon>Vertebrata</taxon>
        <taxon>Euteleostomi</taxon>
        <taxon>Actinopterygii</taxon>
        <taxon>Neopterygii</taxon>
        <taxon>Teleostei</taxon>
        <taxon>Anguilliformes</taxon>
        <taxon>Anguillidae</taxon>
        <taxon>Anguilla</taxon>
    </lineage>
</organism>
<evidence type="ECO:0000313" key="1">
    <source>
        <dbReference type="EMBL" id="JAH54808.1"/>
    </source>
</evidence>
<sequence>MVRSGEAILREFDLDTWVNTTALSKKSATGSMAITESGP</sequence>
<name>A0A0E9TQ18_ANGAN</name>
<dbReference type="EMBL" id="GBXM01053769">
    <property type="protein sequence ID" value="JAH54808.1"/>
    <property type="molecule type" value="Transcribed_RNA"/>
</dbReference>